<dbReference type="Proteomes" id="UP000027361">
    <property type="component" value="Unassembled WGS sequence"/>
</dbReference>
<dbReference type="RefSeq" id="XP_013244066.1">
    <property type="nucleotide sequence ID" value="XM_013388612.1"/>
</dbReference>
<dbReference type="EMBL" id="JMSN01000026">
    <property type="protein sequence ID" value="KDN48218.1"/>
    <property type="molecule type" value="Genomic_DNA"/>
</dbReference>
<sequence length="92" mass="10417">MRVEASKTVLFSFWAHSLRQQWRLLSRPEPFCLLDELQQYRWFRVVILPTQAIYLLGLLTCSVSIQTEEWGGGHSSSDSTGCANGLACQLPS</sequence>
<keyword evidence="2" id="KW-1185">Reference proteome</keyword>
<accession>A0A066W6P5</accession>
<protein>
    <submittedName>
        <fullName evidence="1">Uncharacterized protein</fullName>
    </submittedName>
</protein>
<proteinExistence type="predicted"/>
<reference evidence="1 2" key="1">
    <citation type="submission" date="2014-05" db="EMBL/GenBank/DDBJ databases">
        <title>Draft genome sequence of a rare smut relative, Tilletiaria anomala UBC 951.</title>
        <authorList>
            <consortium name="DOE Joint Genome Institute"/>
            <person name="Toome M."/>
            <person name="Kuo A."/>
            <person name="Henrissat B."/>
            <person name="Lipzen A."/>
            <person name="Tritt A."/>
            <person name="Yoshinaga Y."/>
            <person name="Zane M."/>
            <person name="Barry K."/>
            <person name="Grigoriev I.V."/>
            <person name="Spatafora J.W."/>
            <person name="Aimea M.C."/>
        </authorList>
    </citation>
    <scope>NUCLEOTIDE SEQUENCE [LARGE SCALE GENOMIC DNA]</scope>
    <source>
        <strain evidence="1 2">UBC 951</strain>
    </source>
</reference>
<comment type="caution">
    <text evidence="1">The sequence shown here is derived from an EMBL/GenBank/DDBJ whole genome shotgun (WGS) entry which is preliminary data.</text>
</comment>
<dbReference type="HOGENOM" id="CLU_2414847_0_0_1"/>
<dbReference type="GeneID" id="25267912"/>
<evidence type="ECO:0000313" key="1">
    <source>
        <dbReference type="EMBL" id="KDN48218.1"/>
    </source>
</evidence>
<dbReference type="AlphaFoldDB" id="A0A066W6P5"/>
<gene>
    <name evidence="1" type="ORF">K437DRAFT_88497</name>
</gene>
<organism evidence="1 2">
    <name type="scientific">Tilletiaria anomala (strain ATCC 24038 / CBS 436.72 / UBC 951)</name>
    <dbReference type="NCBI Taxonomy" id="1037660"/>
    <lineage>
        <taxon>Eukaryota</taxon>
        <taxon>Fungi</taxon>
        <taxon>Dikarya</taxon>
        <taxon>Basidiomycota</taxon>
        <taxon>Ustilaginomycotina</taxon>
        <taxon>Exobasidiomycetes</taxon>
        <taxon>Georgefischeriales</taxon>
        <taxon>Tilletiariaceae</taxon>
        <taxon>Tilletiaria</taxon>
    </lineage>
</organism>
<name>A0A066W6P5_TILAU</name>
<dbReference type="InParanoid" id="A0A066W6P5"/>
<evidence type="ECO:0000313" key="2">
    <source>
        <dbReference type="Proteomes" id="UP000027361"/>
    </source>
</evidence>